<dbReference type="InterPro" id="IPR038550">
    <property type="entry name" value="GPCR_3_9-Cys_sf"/>
</dbReference>
<evidence type="ECO:0000256" key="8">
    <source>
        <dbReference type="ARBA" id="ARBA00023136"/>
    </source>
</evidence>
<keyword evidence="6 12" id="KW-1133">Transmembrane helix</keyword>
<feature type="domain" description="G-protein coupled receptors family 3 profile" evidence="13">
    <location>
        <begin position="3174"/>
        <end position="3436"/>
    </location>
</feature>
<dbReference type="FunFam" id="3.40.50.2300:FF:000728">
    <property type="entry name" value="Uncharacterized protein"/>
    <property type="match status" value="1"/>
</dbReference>
<evidence type="ECO:0000256" key="5">
    <source>
        <dbReference type="ARBA" id="ARBA00022729"/>
    </source>
</evidence>
<feature type="transmembrane region" description="Helical" evidence="12">
    <location>
        <begin position="2462"/>
        <end position="2482"/>
    </location>
</feature>
<feature type="transmembrane region" description="Helical" evidence="12">
    <location>
        <begin position="649"/>
        <end position="672"/>
    </location>
</feature>
<dbReference type="PANTHER" id="PTHR24061:SF599">
    <property type="entry name" value="G-PROTEIN COUPLED RECEPTORS FAMILY 3 PROFILE DOMAIN-CONTAINING PROTEIN"/>
    <property type="match status" value="1"/>
</dbReference>
<keyword evidence="10" id="KW-0325">Glycoprotein</keyword>
<keyword evidence="5" id="KW-0732">Signal</keyword>
<dbReference type="CDD" id="cd15283">
    <property type="entry name" value="7tmC_V2R_pheromone"/>
    <property type="match status" value="1"/>
</dbReference>
<feature type="transmembrane region" description="Helical" evidence="12">
    <location>
        <begin position="1377"/>
        <end position="1401"/>
    </location>
</feature>
<dbReference type="GO" id="GO:0005886">
    <property type="term" value="C:plasma membrane"/>
    <property type="evidence" value="ECO:0007669"/>
    <property type="project" value="UniProtKB-SubCell"/>
</dbReference>
<evidence type="ECO:0000259" key="13">
    <source>
        <dbReference type="PROSITE" id="PS50259"/>
    </source>
</evidence>
<feature type="transmembrane region" description="Helical" evidence="12">
    <location>
        <begin position="2428"/>
        <end position="2450"/>
    </location>
</feature>
<feature type="transmembrane region" description="Helical" evidence="12">
    <location>
        <begin position="1571"/>
        <end position="1589"/>
    </location>
</feature>
<feature type="transmembrane region" description="Helical" evidence="12">
    <location>
        <begin position="1413"/>
        <end position="1436"/>
    </location>
</feature>
<feature type="domain" description="G-protein coupled receptors family 3 profile" evidence="13">
    <location>
        <begin position="613"/>
        <end position="877"/>
    </location>
</feature>
<comment type="subcellular location">
    <subcellularLocation>
        <location evidence="1">Cell membrane</location>
        <topology evidence="1">Multi-pass membrane protein</topology>
    </subcellularLocation>
</comment>
<feature type="transmembrane region" description="Helical" evidence="12">
    <location>
        <begin position="684"/>
        <end position="707"/>
    </location>
</feature>
<dbReference type="Proteomes" id="UP001295444">
    <property type="component" value="Chromosome 03"/>
</dbReference>
<evidence type="ECO:0000256" key="4">
    <source>
        <dbReference type="ARBA" id="ARBA00022692"/>
    </source>
</evidence>
<dbReference type="InterPro" id="IPR017979">
    <property type="entry name" value="GPCR_3_CS"/>
</dbReference>
<feature type="transmembrane region" description="Helical" evidence="12">
    <location>
        <begin position="2304"/>
        <end position="2327"/>
    </location>
</feature>
<feature type="transmembrane region" description="Helical" evidence="12">
    <location>
        <begin position="728"/>
        <end position="746"/>
    </location>
</feature>
<evidence type="ECO:0000256" key="3">
    <source>
        <dbReference type="ARBA" id="ARBA00022475"/>
    </source>
</evidence>
<evidence type="ECO:0000256" key="2">
    <source>
        <dbReference type="ARBA" id="ARBA00007242"/>
    </source>
</evidence>
<dbReference type="InterPro" id="IPR001828">
    <property type="entry name" value="ANF_lig-bd_rcpt"/>
</dbReference>
<feature type="transmembrane region" description="Helical" evidence="12">
    <location>
        <begin position="1659"/>
        <end position="1680"/>
    </location>
</feature>
<evidence type="ECO:0000256" key="12">
    <source>
        <dbReference type="SAM" id="Phobius"/>
    </source>
</evidence>
<dbReference type="PRINTS" id="PR01535">
    <property type="entry name" value="VOMERONASL2R"/>
</dbReference>
<evidence type="ECO:0000256" key="9">
    <source>
        <dbReference type="ARBA" id="ARBA00023170"/>
    </source>
</evidence>
<dbReference type="PROSITE" id="PS50259">
    <property type="entry name" value="G_PROTEIN_RECEP_F3_4"/>
    <property type="match status" value="4"/>
</dbReference>
<feature type="transmembrane region" description="Helical" evidence="12">
    <location>
        <begin position="3174"/>
        <end position="3197"/>
    </location>
</feature>
<dbReference type="InterPro" id="IPR000068">
    <property type="entry name" value="GPCR_3_Ca_sens_rcpt-rel"/>
</dbReference>
<feature type="transmembrane region" description="Helical" evidence="12">
    <location>
        <begin position="3209"/>
        <end position="3232"/>
    </location>
</feature>
<feature type="transmembrane region" description="Helical" evidence="12">
    <location>
        <begin position="1486"/>
        <end position="1508"/>
    </location>
</feature>
<dbReference type="Pfam" id="PF07562">
    <property type="entry name" value="NCD3G"/>
    <property type="match status" value="4"/>
</dbReference>
<comment type="similarity">
    <text evidence="2">Belongs to the G-protein coupled receptor 3 family.</text>
</comment>
<organism evidence="14 15">
    <name type="scientific">Pelobates cultripes</name>
    <name type="common">Western spadefoot toad</name>
    <dbReference type="NCBI Taxonomy" id="61616"/>
    <lineage>
        <taxon>Eukaryota</taxon>
        <taxon>Metazoa</taxon>
        <taxon>Chordata</taxon>
        <taxon>Craniata</taxon>
        <taxon>Vertebrata</taxon>
        <taxon>Euteleostomi</taxon>
        <taxon>Amphibia</taxon>
        <taxon>Batrachia</taxon>
        <taxon>Anura</taxon>
        <taxon>Pelobatoidea</taxon>
        <taxon>Pelobatidae</taxon>
        <taxon>Pelobates</taxon>
    </lineage>
</organism>
<evidence type="ECO:0000313" key="14">
    <source>
        <dbReference type="EMBL" id="CAH2272624.1"/>
    </source>
</evidence>
<proteinExistence type="inferred from homology"/>
<dbReference type="Pfam" id="PF00003">
    <property type="entry name" value="7tm_3"/>
    <property type="match status" value="4"/>
</dbReference>
<dbReference type="GO" id="GO:0004930">
    <property type="term" value="F:G protein-coupled receptor activity"/>
    <property type="evidence" value="ECO:0007669"/>
    <property type="project" value="UniProtKB-KW"/>
</dbReference>
<keyword evidence="15" id="KW-1185">Reference proteome</keyword>
<feature type="transmembrane region" description="Helical" evidence="12">
    <location>
        <begin position="2383"/>
        <end position="2401"/>
    </location>
</feature>
<keyword evidence="8 12" id="KW-0472">Membrane</keyword>
<dbReference type="InterPro" id="IPR011500">
    <property type="entry name" value="GPCR_3_9-Cys_dom"/>
</dbReference>
<feature type="transmembrane region" description="Helical" evidence="12">
    <location>
        <begin position="3331"/>
        <end position="3354"/>
    </location>
</feature>
<dbReference type="InterPro" id="IPR004073">
    <property type="entry name" value="GPCR_3_vmron_rcpt_2"/>
</dbReference>
<reference evidence="14" key="1">
    <citation type="submission" date="2022-03" db="EMBL/GenBank/DDBJ databases">
        <authorList>
            <person name="Alioto T."/>
            <person name="Alioto T."/>
            <person name="Gomez Garrido J."/>
        </authorList>
    </citation>
    <scope>NUCLEOTIDE SEQUENCE</scope>
</reference>
<dbReference type="Gene3D" id="2.10.50.30">
    <property type="entry name" value="GPCR, family 3, nine cysteines domain"/>
    <property type="match status" value="4"/>
</dbReference>
<dbReference type="PANTHER" id="PTHR24061">
    <property type="entry name" value="CALCIUM-SENSING RECEPTOR-RELATED"/>
    <property type="match status" value="1"/>
</dbReference>
<dbReference type="InterPro" id="IPR000337">
    <property type="entry name" value="GPCR_3"/>
</dbReference>
<evidence type="ECO:0000256" key="7">
    <source>
        <dbReference type="ARBA" id="ARBA00023040"/>
    </source>
</evidence>
<feature type="transmembrane region" description="Helical" evidence="12">
    <location>
        <begin position="2494"/>
        <end position="2518"/>
    </location>
</feature>
<feature type="transmembrane region" description="Helical" evidence="12">
    <location>
        <begin position="1536"/>
        <end position="1559"/>
    </location>
</feature>
<keyword evidence="7" id="KW-0297">G-protein coupled receptor</keyword>
<feature type="transmembrane region" description="Helical" evidence="12">
    <location>
        <begin position="1609"/>
        <end position="1627"/>
    </location>
</feature>
<dbReference type="SUPFAM" id="SSF53822">
    <property type="entry name" value="Periplasmic binding protein-like I"/>
    <property type="match status" value="4"/>
</dbReference>
<evidence type="ECO:0000256" key="10">
    <source>
        <dbReference type="ARBA" id="ARBA00023180"/>
    </source>
</evidence>
<sequence length="3447" mass="385581">MARSWALKTRTYPTHCRGTNPWHSAPPFMHVQRAPDGIFSPMDRGHDEYCGAVIPLHIDKYYPEITFQKKPPPDNCTRMFMRCTKDRFLLEQYQQFQALRFTVEEINRNPDILPNITLGFYSYDSCAVLHGELEGTLWMLTGNNQAIPNYCCREYPPVAAVIGHSASTYSILMAHLLGLYRYPQVSYFSTSPLLSDRTQFPSFFRTVPSDTFQLVGLAQLVLRYQWTWIGLIAADNDYGQKGIQVIKQEIMNSGACVAFTQFFMIGQFFTEFKSIVKVIKESTAKVIVAVSTDIYMIPILEEMLRQNVNGKLFVASEAWSISNVLSVEKYFSILTGTVGFAYHSSTIQGFQEFANSIHPFRTPGLTWAKIFWEEAFECMFLNEKNVTDLSKYSGSMCTGDESLFSVQNSYNDVSSLRVSYNVYVAVHMIAKALHNLMQCKDSTGQISSAKCSNISNFHPWELLHYFKKVQVELSDKRKVFFDENGDPPAIYDIVNWQQTTEGAIKHVKVGRYDTAASSEDMISINTSLVMWPQGGQKLPVSICSESCPPGFRKVARRGEPICCFECSPCAQGEISNQTDSIDCLKCPWDKWPNARKDQCLSKAIDYLSYEEPLGMALATTSACSSTIPFSIFILFIHYKNTPIVRANNYALSCILLISLSLCYLSSLAFIGYPQPEKCLLRQAAFGMVFTICISCILAKTIMVVFAFMATKPGSSLKKWTKPWVSYTLVNVCSLLQLILCIMWLTVFPPFTQYNTQIQPGIIDIECNEGSPTAFWCMLGYLGLLATISFVVAFLARRLPDSFNEAKFITFSMLAFLSVWLSYIPASLSTRGKYTVAMEIFAIQSSSWALVICMFVPKCFIIVFRPDMNSKEHLMGKKCRRRKRRWAGAGIGGPRGRRRALFKIDMMMMMNTALRFSVEEINRNPDLLPNITLGFYSYDSCAVLQGEIMATLWMLTGNNQAIPNYCCRENPPLAAVIGHSSSTYSMSMAHLLGLYRYPQVSYFSTSSLLSDRTQFPSFFRTVPSDKFQSVGLAHLVLRYQWTWIGLLAPDNDYGQEGIQVIKKEIMNSGACVAFTEFITSSLIFSELKRMVKLIKESTAKVIVAFSTDIYMIPILEEMLRQNVTGKLFVASEAWSISNVLSVEKYFSILTGTVGFAYHSSTIQGFQEFANSIHPFRTPGLTWAKIFWEEAFGCKFPNEKNVTDLSKYSGSMCTGDESLFSVQNSYNDVSSLRVSYNVYVAVHVIARALHNLMQCKDSTGQPSLEKCSTITNFNPWELLHYFKKVKLQSIERQYILSHIGSEEVPVSICSESCPPGFRKVARKGEPICCFECSPCAQGEISNQTDSIDCLKCPWDMWPSAQKDQCLPKSIDYLSYDEPLGMALTTTGVSSSMIPVSIFSIFITYKNTPIVRANNYALSCILLISLSFCFLSSLAFIGYPQPEKCLLRQAAFGMVFTICISCILAKTITVVFAFMATKPGSSLKKLTKPLVSYTLVNVCSLLQLILCIMWLSLSPPFPQYNTQTQPGIIVAECNEGSPIAFWCMLGYLSLLATISFVVAFLARRLPDSFNEAKFITFSMLAFLSVWVSYIPASLSARGKYTVAMEIFAIQSSSWALVICMFVPKCFIIVFRPDMNSKEHLMGKSTTSDIIKLRPLRPRYKGVVADGVIYVVLGVIFCEFSKVLSRSNIPVPTLDGTIFRDRESHPSCRMSSLRITGNLSRPGHVILGGTFPIHVDRIYSEMDFSSRPDLKCQTASQMMNFQSLQAMIFAVEEINASPDLLPNITLGFKIIDTCSVLRRAVEGTLWMLSGGSESIPNYQWQEQSHLAGIIGDSGSTRSILMAHILGLYRYPQISYFSTSPFLSNRNQFPSFFRTIPSDEFQSRGLAQLISYFGWTWIGLLATDNDYGLIGIQVVKQEILTSGACVAFVENIWTSHPTKNAPHIVQVIGMSTVNVVVVLSSDSDFMPVLEELLRQNVSGKIWVASESWSTSALLSKERFKNILNGTIGFAIHGGQMPRFPEYLRSLHPSKYPSDVFVKEFWEQIFSCEWFGKMDNSSTQECTGGEKLESSITNADLRITFNVYTCVYTFAWALQSLLQCQPGAGPFLHKECANILSFRPWQLLHYVKNVNFLVNDGTHIFFNDKGDPPAIYDIVNWQSGATGNLEQVIVGIYNSNAPHGNTLILDSSAIKWNTRDAQVPYSQCNPSCPSGFQKVTIPEKPTCCYECNPCPQGKISNQTDAVECYQCSWDMWPNQEQDKCLARTIEFLSYKDPMGVSLAAIALFSSTVPFCILMVFFCHRTTPIVRANNWSLSCLLLVSLSFCFLCALAFIGYPQAEMCLLRQVAFGMVFSICISCVLAKTVTVVIAFKATKPGSRLRKWTGIKISYSVMGLCVFIQLCICVSWLSLSPPFQEYDIQTQSGVIIITCNEGSSTAFWFMVGYLGLLATISFIVAFLARRLPDSYNEAKYITFSMLAFLSVWVSFVPAYLSTRGKNTVAMEVFAILSSSWAVVTCIFVPKCFIILFRPNMNSKNSARKRTRDGSISPNDLKGENTASFWTRFYIWLITVIIRCKSWPACVLPSQQVNGYIQHGDVLLGGLLPLHLSPGTTPSSFRETPRSPACQQFSFRSFRWFLALLFAVKEVNETPGALPNLTLGLRVLDTCSDAREALRGASFLITGGPEGAFSHRCWGLHYKLAAMLSDAGTESALSVANVIGIYNYPQISYFTPPLQFSNRVLFPSSLSVAPALSSHAKGLVQLIQTFGWTWVGVLSQVGGVSTVAQTFIEELKTTRVCLAFWENVPSALIDISHVASVIKRSTANVVVVFSLESYLNPVLMDLALSVDTRAKIWLCTEAWSTSPRLVNPKLSHFLHGTLGLVLRNGAAPGFKEFVFGLHPNQIHENQFLKEFWQEAFSCRWGIPNNESLYWTISTNTSSVFSDYSFSSTTSSPFTISTSAINSSYTLPICTGLEDPASLQIFSDINDLRVTYNVYKAVRMVAQALKDMATCKDRENGSLKRGSCVDMHHYQPWQFLYHLRTVHLKGNVGDDLYFDSLGNAPAVYDIINWQEEPSGLASWVSVGMYESGVVQGQNIIIDYASIKWAKGIKQPPVSKCSENCPPGFWKVPQQGQPHCCFNCIICAAGEISNQTDSSDCFLCSDEKWPNLARDQCLPREVELLSFNDPLGISLGTTSILGSALPGFVLFLFIKNRDTPLVRANNQALSFLLLSGLTFCFLCPVLLLLPPGNQMCLIRQAAFGVLFTLCVSCLLAKTLIVVLAFRANQPGGCIRVLMGPRWPILIALSCTFLQFILCLFWISVDPPSLEQDVKSQLGKVIIQCNDGLGFWLMLCYLGLLSTICFLVAFLARKLPGAFNEATHITFSMLVFLIVWVSFVPAYLSTQGKRSVATEIFAILSSSAGLLFCIFFPKCYIILLQPQLNTRELVSGQQRRHSRKNFRSS</sequence>
<dbReference type="InterPro" id="IPR017978">
    <property type="entry name" value="GPCR_3_C"/>
</dbReference>
<feature type="transmembrane region" description="Helical" evidence="12">
    <location>
        <begin position="2339"/>
        <end position="2362"/>
    </location>
</feature>
<name>A0AAD1VTD0_PELCU</name>
<keyword evidence="11" id="KW-0807">Transducer</keyword>
<dbReference type="InterPro" id="IPR028082">
    <property type="entry name" value="Peripla_BP_I"/>
</dbReference>
<gene>
    <name evidence="14" type="ORF">PECUL_23A050754</name>
</gene>
<dbReference type="FunFam" id="3.40.50.2300:FF:000016">
    <property type="entry name" value="Taste 1 receptor member 2"/>
    <property type="match status" value="4"/>
</dbReference>
<dbReference type="EMBL" id="OW240914">
    <property type="protein sequence ID" value="CAH2272624.1"/>
    <property type="molecule type" value="Genomic_DNA"/>
</dbReference>
<feature type="transmembrane region" description="Helical" evidence="12">
    <location>
        <begin position="3398"/>
        <end position="3421"/>
    </location>
</feature>
<dbReference type="FunFam" id="2.10.50.30:FF:000002">
    <property type="entry name" value="Vomeronasal 2 receptor, h1"/>
    <property type="match status" value="4"/>
</dbReference>
<feature type="transmembrane region" description="Helical" evidence="12">
    <location>
        <begin position="3244"/>
        <end position="3268"/>
    </location>
</feature>
<keyword evidence="3" id="KW-1003">Cell membrane</keyword>
<feature type="domain" description="G-protein coupled receptors family 3 profile" evidence="13">
    <location>
        <begin position="1377"/>
        <end position="1641"/>
    </location>
</feature>
<evidence type="ECO:0000256" key="1">
    <source>
        <dbReference type="ARBA" id="ARBA00004651"/>
    </source>
</evidence>
<feature type="domain" description="G-protein coupled receptors family 3 profile" evidence="13">
    <location>
        <begin position="2268"/>
        <end position="2532"/>
    </location>
</feature>
<dbReference type="Gene3D" id="3.40.50.2300">
    <property type="match status" value="8"/>
</dbReference>
<dbReference type="Pfam" id="PF01094">
    <property type="entry name" value="ANF_receptor"/>
    <property type="match status" value="4"/>
</dbReference>
<feature type="transmembrane region" description="Helical" evidence="12">
    <location>
        <begin position="1448"/>
        <end position="1474"/>
    </location>
</feature>
<feature type="transmembrane region" description="Helical" evidence="12">
    <location>
        <begin position="2268"/>
        <end position="2292"/>
    </location>
</feature>
<dbReference type="PROSITE" id="PS00981">
    <property type="entry name" value="G_PROTEIN_RECEP_F3_3"/>
    <property type="match status" value="3"/>
</dbReference>
<feature type="transmembrane region" description="Helical" evidence="12">
    <location>
        <begin position="772"/>
        <end position="795"/>
    </location>
</feature>
<keyword evidence="9 14" id="KW-0675">Receptor</keyword>
<feature type="transmembrane region" description="Helical" evidence="12">
    <location>
        <begin position="3288"/>
        <end position="3307"/>
    </location>
</feature>
<dbReference type="PRINTS" id="PR00248">
    <property type="entry name" value="GPCRMGR"/>
</dbReference>
<feature type="transmembrane region" description="Helical" evidence="12">
    <location>
        <begin position="807"/>
        <end position="825"/>
    </location>
</feature>
<evidence type="ECO:0000256" key="6">
    <source>
        <dbReference type="ARBA" id="ARBA00022989"/>
    </source>
</evidence>
<protein>
    <submittedName>
        <fullName evidence="14">Extracellular calcium-sensing receptor-like</fullName>
    </submittedName>
</protein>
<accession>A0AAD1VTD0</accession>
<evidence type="ECO:0000256" key="11">
    <source>
        <dbReference type="ARBA" id="ARBA00023224"/>
    </source>
</evidence>
<feature type="transmembrane region" description="Helical" evidence="12">
    <location>
        <begin position="3366"/>
        <end position="3386"/>
    </location>
</feature>
<feature type="transmembrane region" description="Helical" evidence="12">
    <location>
        <begin position="613"/>
        <end position="637"/>
    </location>
</feature>
<evidence type="ECO:0000313" key="15">
    <source>
        <dbReference type="Proteomes" id="UP001295444"/>
    </source>
</evidence>
<keyword evidence="4 12" id="KW-0812">Transmembrane</keyword>